<dbReference type="Pfam" id="PF12698">
    <property type="entry name" value="ABC2_membrane_3"/>
    <property type="match status" value="1"/>
</dbReference>
<evidence type="ECO:0000256" key="2">
    <source>
        <dbReference type="ARBA" id="ARBA00022692"/>
    </source>
</evidence>
<protein>
    <recommendedName>
        <fullName evidence="8">ABC transporter domain-containing protein</fullName>
    </recommendedName>
</protein>
<dbReference type="GO" id="GO:0006869">
    <property type="term" value="P:lipid transport"/>
    <property type="evidence" value="ECO:0000318"/>
    <property type="project" value="GO_Central"/>
</dbReference>
<feature type="transmembrane region" description="Helical" evidence="7">
    <location>
        <begin position="275"/>
        <end position="296"/>
    </location>
</feature>
<dbReference type="RefSeq" id="XP_006677410.1">
    <property type="nucleotide sequence ID" value="XM_006677347.1"/>
</dbReference>
<accession>F4NYY6</accession>
<evidence type="ECO:0000256" key="3">
    <source>
        <dbReference type="ARBA" id="ARBA00022741"/>
    </source>
</evidence>
<dbReference type="InterPro" id="IPR027417">
    <property type="entry name" value="P-loop_NTPase"/>
</dbReference>
<dbReference type="EMBL" id="GL882881">
    <property type="protein sequence ID" value="EGF82108.1"/>
    <property type="molecule type" value="Genomic_DNA"/>
</dbReference>
<dbReference type="CDD" id="cd03263">
    <property type="entry name" value="ABC_subfamily_A"/>
    <property type="match status" value="1"/>
</dbReference>
<evidence type="ECO:0000313" key="9">
    <source>
        <dbReference type="EMBL" id="EGF82108.1"/>
    </source>
</evidence>
<dbReference type="HOGENOM" id="CLU_315910_0_0_1"/>
<keyword evidence="2 7" id="KW-0812">Transmembrane</keyword>
<dbReference type="SUPFAM" id="SSF52540">
    <property type="entry name" value="P-loop containing nucleoside triphosphate hydrolases"/>
    <property type="match status" value="1"/>
</dbReference>
<keyword evidence="5 7" id="KW-1133">Transmembrane helix</keyword>
<dbReference type="SMART" id="SM00382">
    <property type="entry name" value="AAA"/>
    <property type="match status" value="1"/>
</dbReference>
<evidence type="ECO:0000313" key="10">
    <source>
        <dbReference type="Proteomes" id="UP000007241"/>
    </source>
</evidence>
<dbReference type="GO" id="GO:0140359">
    <property type="term" value="F:ABC-type transporter activity"/>
    <property type="evidence" value="ECO:0007669"/>
    <property type="project" value="InterPro"/>
</dbReference>
<feature type="transmembrane region" description="Helical" evidence="7">
    <location>
        <begin position="352"/>
        <end position="376"/>
    </location>
</feature>
<dbReference type="InParanoid" id="F4NYY6"/>
<dbReference type="GO" id="GO:0005524">
    <property type="term" value="F:ATP binding"/>
    <property type="evidence" value="ECO:0007669"/>
    <property type="project" value="UniProtKB-KW"/>
</dbReference>
<dbReference type="OMA" id="LIHDARM"/>
<dbReference type="GeneID" id="18240492"/>
<keyword evidence="6 7" id="KW-0472">Membrane</keyword>
<dbReference type="Proteomes" id="UP000007241">
    <property type="component" value="Unassembled WGS sequence"/>
</dbReference>
<comment type="subcellular location">
    <subcellularLocation>
        <location evidence="1">Membrane</location>
        <topology evidence="1">Multi-pass membrane protein</topology>
    </subcellularLocation>
</comment>
<dbReference type="PROSITE" id="PS00211">
    <property type="entry name" value="ABC_TRANSPORTER_1"/>
    <property type="match status" value="1"/>
</dbReference>
<dbReference type="Pfam" id="PF00005">
    <property type="entry name" value="ABC_tran"/>
    <property type="match status" value="1"/>
</dbReference>
<dbReference type="PROSITE" id="PS50893">
    <property type="entry name" value="ABC_TRANSPORTER_2"/>
    <property type="match status" value="1"/>
</dbReference>
<evidence type="ECO:0000256" key="1">
    <source>
        <dbReference type="ARBA" id="ARBA00004141"/>
    </source>
</evidence>
<evidence type="ECO:0000259" key="8">
    <source>
        <dbReference type="PROSITE" id="PS50893"/>
    </source>
</evidence>
<dbReference type="GO" id="GO:0042626">
    <property type="term" value="F:ATPase-coupled transmembrane transporter activity"/>
    <property type="evidence" value="ECO:0000318"/>
    <property type="project" value="GO_Central"/>
</dbReference>
<dbReference type="STRING" id="684364.F4NYY6"/>
<dbReference type="GO" id="GO:0016887">
    <property type="term" value="F:ATP hydrolysis activity"/>
    <property type="evidence" value="ECO:0007669"/>
    <property type="project" value="InterPro"/>
</dbReference>
<reference evidence="9 10" key="1">
    <citation type="submission" date="2009-12" db="EMBL/GenBank/DDBJ databases">
        <title>The draft genome of Batrachochytrium dendrobatidis.</title>
        <authorList>
            <consortium name="US DOE Joint Genome Institute (JGI-PGF)"/>
            <person name="Kuo A."/>
            <person name="Salamov A."/>
            <person name="Schmutz J."/>
            <person name="Lucas S."/>
            <person name="Pitluck S."/>
            <person name="Rosenblum E."/>
            <person name="Stajich J."/>
            <person name="Eisen M."/>
            <person name="Grigoriev I.V."/>
        </authorList>
    </citation>
    <scope>NUCLEOTIDE SEQUENCE [LARGE SCALE GENOMIC DNA]</scope>
    <source>
        <strain evidence="10">JAM81 / FGSC 10211</strain>
    </source>
</reference>
<keyword evidence="3" id="KW-0547">Nucleotide-binding</keyword>
<dbReference type="AlphaFoldDB" id="F4NYY6"/>
<gene>
    <name evidence="9" type="ORF">BATDEDRAFT_34583</name>
</gene>
<dbReference type="InterPro" id="IPR017871">
    <property type="entry name" value="ABC_transporter-like_CS"/>
</dbReference>
<sequence>MAFSSYRPQQQIYPLEQTFTLNQSSALAMVSPQSLEHTFQTNKIHQEDFQLSVKVSLSKQLYVLTKKVILTKLRDRTSTLVAILTPVFILFILFILNVSLSTTISAPVPTALNTLSSYCPDGSAKLNCVSLGFTNSTPIDDIVTSLTSLVLAAEPDARILSFLSKDAILSARNANPTLFVVGVEFLNVSDLTTASITPSITYNIISNSTVISSYRDVRIDTAIAYVQTAILNVFRAKQNLPSLRSPLLSAPLYPHNGAPLLATIRGKATSGVASFLPYYFIYMLQPFFQVLLTTLVKEKSEKTKSGLIMMGTNDTMYMLSILIGNALFNIVTVLIVVLIVMAGGIFKYSSAYLLIVLLLLYMISLILLGCIMSIFISHIRQVSSISMFVAFGSLAFFGICQIFVWKLDHVYLEYLVMLVAPVALGRSLALTMSAESQALGLTLDSMSDIRVGAPFHMLALDIVLYWSLAWYLNKIFPGENIATSQPWSFPFISSFWFSTYKSIPSLQVPRHALQEDGFIENFNEDHISDSDRNVLSINNILKEFKVKEKPKDASSDSSKGIFGRFFCGAAMETKIKRAVQDFNLNLHSSQILALLGHNGAGKTTLISMISGVVLPKSGHIYVKSKSGDKVMDITDPFALSMFRQELGVCPQFDVIFESLTVREHLELYCGIKGVTIDGRVGDFISSGQKEAANLKMQYVEAIARDVELYAKLDAYISTLSGGMRRKLSVAIALLGSPRIVLLDEPTTGMDVAAQQRIWSLIRSCKKNRVLILTTHSMEEADVLGDRIAIMSNGHLKTLGTSIFLKSQFGTGYSIDFVKSDKATMSNQLSTRADSTILKIVQQFFPAAYLETAVSSTTVKVRLAKVQDTSDRGNSAFTPLFADMYRTLQVEIANGELASIVNNVGLDLTTLEQVFMRFKEEEATT</sequence>
<dbReference type="GO" id="GO:0005319">
    <property type="term" value="F:lipid transporter activity"/>
    <property type="evidence" value="ECO:0000318"/>
    <property type="project" value="GO_Central"/>
</dbReference>
<dbReference type="PANTHER" id="PTHR19229:SF263">
    <property type="entry name" value="CHROMOSOME UNDETERMINED SCAFFOLD_17, WHOLE GENOME SHOTGUN SEQUENCE"/>
    <property type="match status" value="1"/>
</dbReference>
<feature type="transmembrane region" description="Helical" evidence="7">
    <location>
        <begin position="317"/>
        <end position="346"/>
    </location>
</feature>
<keyword evidence="10" id="KW-1185">Reference proteome</keyword>
<feature type="transmembrane region" description="Helical" evidence="7">
    <location>
        <begin position="388"/>
        <end position="405"/>
    </location>
</feature>
<feature type="transmembrane region" description="Helical" evidence="7">
    <location>
        <begin position="451"/>
        <end position="472"/>
    </location>
</feature>
<organism evidence="9 10">
    <name type="scientific">Batrachochytrium dendrobatidis (strain JAM81 / FGSC 10211)</name>
    <name type="common">Frog chytrid fungus</name>
    <dbReference type="NCBI Taxonomy" id="684364"/>
    <lineage>
        <taxon>Eukaryota</taxon>
        <taxon>Fungi</taxon>
        <taxon>Fungi incertae sedis</taxon>
        <taxon>Chytridiomycota</taxon>
        <taxon>Chytridiomycota incertae sedis</taxon>
        <taxon>Chytridiomycetes</taxon>
        <taxon>Rhizophydiales</taxon>
        <taxon>Rhizophydiales incertae sedis</taxon>
        <taxon>Batrachochytrium</taxon>
    </lineage>
</organism>
<feature type="transmembrane region" description="Helical" evidence="7">
    <location>
        <begin position="411"/>
        <end position="430"/>
    </location>
</feature>
<feature type="domain" description="ABC transporter" evidence="8">
    <location>
        <begin position="535"/>
        <end position="817"/>
    </location>
</feature>
<dbReference type="Gene3D" id="3.40.50.300">
    <property type="entry name" value="P-loop containing nucleotide triphosphate hydrolases"/>
    <property type="match status" value="1"/>
</dbReference>
<dbReference type="GO" id="GO:0016020">
    <property type="term" value="C:membrane"/>
    <property type="evidence" value="ECO:0007669"/>
    <property type="project" value="UniProtKB-SubCell"/>
</dbReference>
<dbReference type="FunFam" id="3.40.50.300:FF:003043">
    <property type="entry name" value="Uncharacterized protein"/>
    <property type="match status" value="1"/>
</dbReference>
<proteinExistence type="predicted"/>
<dbReference type="InterPro" id="IPR003439">
    <property type="entry name" value="ABC_transporter-like_ATP-bd"/>
</dbReference>
<feature type="transmembrane region" description="Helical" evidence="7">
    <location>
        <begin position="80"/>
        <end position="100"/>
    </location>
</feature>
<dbReference type="OrthoDB" id="2102429at2759"/>
<evidence type="ECO:0000256" key="7">
    <source>
        <dbReference type="SAM" id="Phobius"/>
    </source>
</evidence>
<dbReference type="InterPro" id="IPR003593">
    <property type="entry name" value="AAA+_ATPase"/>
</dbReference>
<dbReference type="InterPro" id="IPR013525">
    <property type="entry name" value="ABC2_TM"/>
</dbReference>
<name>F4NYY6_BATDJ</name>
<dbReference type="PANTHER" id="PTHR19229">
    <property type="entry name" value="ATP-BINDING CASSETTE TRANSPORTER SUBFAMILY A ABCA"/>
    <property type="match status" value="1"/>
</dbReference>
<evidence type="ECO:0000256" key="6">
    <source>
        <dbReference type="ARBA" id="ARBA00023136"/>
    </source>
</evidence>
<keyword evidence="4" id="KW-0067">ATP-binding</keyword>
<evidence type="ECO:0000256" key="5">
    <source>
        <dbReference type="ARBA" id="ARBA00022989"/>
    </source>
</evidence>
<evidence type="ECO:0000256" key="4">
    <source>
        <dbReference type="ARBA" id="ARBA00022840"/>
    </source>
</evidence>
<dbReference type="InterPro" id="IPR026082">
    <property type="entry name" value="ABCA"/>
</dbReference>